<dbReference type="NCBIfam" id="NF004684">
    <property type="entry name" value="PRK06027.1"/>
    <property type="match status" value="1"/>
</dbReference>
<evidence type="ECO:0000313" key="7">
    <source>
        <dbReference type="Proteomes" id="UP000388235"/>
    </source>
</evidence>
<dbReference type="UniPathway" id="UPA00074">
    <property type="reaction ID" value="UER00170"/>
</dbReference>
<dbReference type="InterPro" id="IPR041729">
    <property type="entry name" value="Formyl-FH4-Hydrolase_C"/>
</dbReference>
<dbReference type="PIRSF" id="PIRSF036480">
    <property type="entry name" value="FormyFH4_hydr"/>
    <property type="match status" value="1"/>
</dbReference>
<keyword evidence="3" id="KW-0658">Purine biosynthesis</keyword>
<evidence type="ECO:0000256" key="3">
    <source>
        <dbReference type="HAMAP-Rule" id="MF_01927"/>
    </source>
</evidence>
<dbReference type="KEGG" id="llp:GH975_07500"/>
<evidence type="ECO:0000256" key="1">
    <source>
        <dbReference type="ARBA" id="ARBA00022563"/>
    </source>
</evidence>
<dbReference type="GO" id="GO:0008864">
    <property type="term" value="F:formyltetrahydrofolate deformylase activity"/>
    <property type="evidence" value="ECO:0007669"/>
    <property type="project" value="UniProtKB-UniRule"/>
</dbReference>
<proteinExistence type="inferred from homology"/>
<dbReference type="EMBL" id="CP045871">
    <property type="protein sequence ID" value="QGG80424.1"/>
    <property type="molecule type" value="Genomic_DNA"/>
</dbReference>
<dbReference type="Pfam" id="PF00551">
    <property type="entry name" value="Formyl_trans_N"/>
    <property type="match status" value="1"/>
</dbReference>
<gene>
    <name evidence="3 6" type="primary">purU</name>
    <name evidence="6" type="ORF">GH975_07500</name>
</gene>
<protein>
    <recommendedName>
        <fullName evidence="3 4">Formyltetrahydrofolate deformylase</fullName>
        <ecNumber evidence="3 4">3.5.1.10</ecNumber>
    </recommendedName>
    <alternativeName>
        <fullName evidence="3">Formyl-FH(4) hydrolase</fullName>
    </alternativeName>
</protein>
<keyword evidence="1 3" id="KW-0554">One-carbon metabolism</keyword>
<feature type="domain" description="Formyl transferase N-terminal" evidence="5">
    <location>
        <begin position="91"/>
        <end position="267"/>
    </location>
</feature>
<reference evidence="6 7" key="1">
    <citation type="submission" date="2019-11" db="EMBL/GenBank/DDBJ databases">
        <authorList>
            <person name="Khan S.A."/>
            <person name="Jeon C.O."/>
            <person name="Chun B.H."/>
        </authorList>
    </citation>
    <scope>NUCLEOTIDE SEQUENCE [LARGE SCALE GENOMIC DNA]</scope>
    <source>
        <strain evidence="6 7">IMCC 1097</strain>
    </source>
</reference>
<dbReference type="GO" id="GO:0006730">
    <property type="term" value="P:one-carbon metabolic process"/>
    <property type="evidence" value="ECO:0007669"/>
    <property type="project" value="UniProtKB-KW"/>
</dbReference>
<dbReference type="CDD" id="cd04875">
    <property type="entry name" value="ACT_F4HF-DF"/>
    <property type="match status" value="1"/>
</dbReference>
<dbReference type="PANTHER" id="PTHR42706">
    <property type="entry name" value="FORMYLTETRAHYDROFOLATE DEFORMYLASE"/>
    <property type="match status" value="1"/>
</dbReference>
<keyword evidence="7" id="KW-1185">Reference proteome</keyword>
<dbReference type="PRINTS" id="PR01575">
    <property type="entry name" value="FFH4HYDRLASE"/>
</dbReference>
<dbReference type="InterPro" id="IPR044074">
    <property type="entry name" value="PurU_ACT"/>
</dbReference>
<feature type="active site" evidence="3">
    <location>
        <position position="231"/>
    </location>
</feature>
<evidence type="ECO:0000259" key="5">
    <source>
        <dbReference type="Pfam" id="PF00551"/>
    </source>
</evidence>
<evidence type="ECO:0000256" key="4">
    <source>
        <dbReference type="NCBIfam" id="TIGR00655"/>
    </source>
</evidence>
<dbReference type="InterPro" id="IPR004810">
    <property type="entry name" value="PurU"/>
</dbReference>
<dbReference type="GO" id="GO:0006189">
    <property type="term" value="P:'de novo' IMP biosynthetic process"/>
    <property type="evidence" value="ECO:0007669"/>
    <property type="project" value="UniProtKB-UniRule"/>
</dbReference>
<dbReference type="RefSeq" id="WP_153713928.1">
    <property type="nucleotide sequence ID" value="NZ_CP045871.1"/>
</dbReference>
<comment type="function">
    <text evidence="3">Catalyzes the hydrolysis of 10-formyltetrahydrofolate (formyl-FH4) to formate and tetrahydrofolate (FH4).</text>
</comment>
<dbReference type="Gene3D" id="3.30.70.260">
    <property type="match status" value="1"/>
</dbReference>
<dbReference type="Gene3D" id="3.40.50.170">
    <property type="entry name" value="Formyl transferase, N-terminal domain"/>
    <property type="match status" value="1"/>
</dbReference>
<evidence type="ECO:0000256" key="2">
    <source>
        <dbReference type="ARBA" id="ARBA00022801"/>
    </source>
</evidence>
<dbReference type="PANTHER" id="PTHR42706:SF1">
    <property type="entry name" value="FORMYLTETRAHYDROFOLATE DEFORMYLASE 2, MITOCHONDRIAL"/>
    <property type="match status" value="1"/>
</dbReference>
<dbReference type="CDD" id="cd08648">
    <property type="entry name" value="FMT_core_Formyl-FH4-Hydrolase_C"/>
    <property type="match status" value="1"/>
</dbReference>
<dbReference type="OrthoDB" id="9806170at2"/>
<accession>A0A5Q2QBF5</accession>
<dbReference type="HAMAP" id="MF_01927">
    <property type="entry name" value="PurU"/>
    <property type="match status" value="1"/>
</dbReference>
<sequence length="288" mass="32744">MPNNKSWVFAAQCDSILGTVDVCTHFMAQNCLYIDEIQSFDDKTDVGFFIRIAFRPEGDDFDAATFGALFQPQADRFNMTWSLTAPDHRERVAIMVSKYDHCLNDLLYRYRTGNMLDIEIPLIISNHPDLQGLAEWHDIPYYHLPISKDTKPAQEAKIRELLEQYDIDLVVLARYMQVMSPAMCEYLDGWAINIHHSLLPGFKGAKPYHQAWAKGAKMVGATAHYINNDLDEGPIITQGIQDVDHTFYPEDLVRVGQDVERVVLAKAVRLHVSKRVFLSGGRTVVLKG</sequence>
<evidence type="ECO:0000313" key="6">
    <source>
        <dbReference type="EMBL" id="QGG80424.1"/>
    </source>
</evidence>
<dbReference type="NCBIfam" id="TIGR00655">
    <property type="entry name" value="PurU"/>
    <property type="match status" value="1"/>
</dbReference>
<comment type="similarity">
    <text evidence="3">Belongs to the PurU family.</text>
</comment>
<dbReference type="InterPro" id="IPR036477">
    <property type="entry name" value="Formyl_transf_N_sf"/>
</dbReference>
<keyword evidence="2 3" id="KW-0378">Hydrolase</keyword>
<dbReference type="InterPro" id="IPR002376">
    <property type="entry name" value="Formyl_transf_N"/>
</dbReference>
<dbReference type="EC" id="3.5.1.10" evidence="3 4"/>
<dbReference type="AlphaFoldDB" id="A0A5Q2QBF5"/>
<dbReference type="SUPFAM" id="SSF53328">
    <property type="entry name" value="Formyltransferase"/>
    <property type="match status" value="1"/>
</dbReference>
<dbReference type="Proteomes" id="UP000388235">
    <property type="component" value="Chromosome"/>
</dbReference>
<name>A0A5Q2QBF5_9GAMM</name>
<comment type="pathway">
    <text evidence="3">Purine metabolism; IMP biosynthesis via de novo pathway; formate from 10-formyl-5,6,7,8-tetrahydrofolate: step 1/1.</text>
</comment>
<organism evidence="6 7">
    <name type="scientific">Litorivicinus lipolyticus</name>
    <dbReference type="NCBI Taxonomy" id="418701"/>
    <lineage>
        <taxon>Bacteria</taxon>
        <taxon>Pseudomonadati</taxon>
        <taxon>Pseudomonadota</taxon>
        <taxon>Gammaproteobacteria</taxon>
        <taxon>Oceanospirillales</taxon>
        <taxon>Litorivicinaceae</taxon>
        <taxon>Litorivicinus</taxon>
    </lineage>
</organism>
<comment type="catalytic activity">
    <reaction evidence="3">
        <text>(6R)-10-formyltetrahydrofolate + H2O = (6S)-5,6,7,8-tetrahydrofolate + formate + H(+)</text>
        <dbReference type="Rhea" id="RHEA:19833"/>
        <dbReference type="ChEBI" id="CHEBI:15377"/>
        <dbReference type="ChEBI" id="CHEBI:15378"/>
        <dbReference type="ChEBI" id="CHEBI:15740"/>
        <dbReference type="ChEBI" id="CHEBI:57453"/>
        <dbReference type="ChEBI" id="CHEBI:195366"/>
        <dbReference type="EC" id="3.5.1.10"/>
    </reaction>
</comment>